<accession>A0AAN9QC09</accession>
<evidence type="ECO:0000313" key="2">
    <source>
        <dbReference type="Proteomes" id="UP001367508"/>
    </source>
</evidence>
<dbReference type="AlphaFoldDB" id="A0AAN9QC09"/>
<proteinExistence type="predicted"/>
<dbReference type="Proteomes" id="UP001367508">
    <property type="component" value="Unassembled WGS sequence"/>
</dbReference>
<sequence>MYVETNVARYFWREVWRIRFDIVNTFVNKSDLDLSAMLWTKDDVKALSVEGNGAEELFALTDLFCCTNEVKFERPVTPLETLKQLALNVPVISGEGINLFH</sequence>
<keyword evidence="2" id="KW-1185">Reference proteome</keyword>
<organism evidence="1 2">
    <name type="scientific">Canavalia gladiata</name>
    <name type="common">Sword bean</name>
    <name type="synonym">Dolichos gladiatus</name>
    <dbReference type="NCBI Taxonomy" id="3824"/>
    <lineage>
        <taxon>Eukaryota</taxon>
        <taxon>Viridiplantae</taxon>
        <taxon>Streptophyta</taxon>
        <taxon>Embryophyta</taxon>
        <taxon>Tracheophyta</taxon>
        <taxon>Spermatophyta</taxon>
        <taxon>Magnoliopsida</taxon>
        <taxon>eudicotyledons</taxon>
        <taxon>Gunneridae</taxon>
        <taxon>Pentapetalae</taxon>
        <taxon>rosids</taxon>
        <taxon>fabids</taxon>
        <taxon>Fabales</taxon>
        <taxon>Fabaceae</taxon>
        <taxon>Papilionoideae</taxon>
        <taxon>50 kb inversion clade</taxon>
        <taxon>NPAAA clade</taxon>
        <taxon>indigoferoid/millettioid clade</taxon>
        <taxon>Phaseoleae</taxon>
        <taxon>Canavalia</taxon>
    </lineage>
</organism>
<protein>
    <submittedName>
        <fullName evidence="1">Uncharacterized protein</fullName>
    </submittedName>
</protein>
<gene>
    <name evidence="1" type="ORF">VNO77_23782</name>
</gene>
<name>A0AAN9QC09_CANGL</name>
<reference evidence="1 2" key="1">
    <citation type="submission" date="2024-01" db="EMBL/GenBank/DDBJ databases">
        <title>The genomes of 5 underutilized Papilionoideae crops provide insights into root nodulation and disease resistanc.</title>
        <authorList>
            <person name="Jiang F."/>
        </authorList>
    </citation>
    <scope>NUCLEOTIDE SEQUENCE [LARGE SCALE GENOMIC DNA]</scope>
    <source>
        <strain evidence="1">LVBAO_FW01</strain>
        <tissue evidence="1">Leaves</tissue>
    </source>
</reference>
<comment type="caution">
    <text evidence="1">The sequence shown here is derived from an EMBL/GenBank/DDBJ whole genome shotgun (WGS) entry which is preliminary data.</text>
</comment>
<dbReference type="EMBL" id="JAYMYQ010000005">
    <property type="protein sequence ID" value="KAK7329612.1"/>
    <property type="molecule type" value="Genomic_DNA"/>
</dbReference>
<evidence type="ECO:0000313" key="1">
    <source>
        <dbReference type="EMBL" id="KAK7329612.1"/>
    </source>
</evidence>